<feature type="domain" description="RNase H type-1" evidence="4">
    <location>
        <begin position="1334"/>
        <end position="1480"/>
    </location>
</feature>
<dbReference type="Pfam" id="PF00078">
    <property type="entry name" value="RVT_1"/>
    <property type="match status" value="1"/>
</dbReference>
<dbReference type="Pfam" id="PF00075">
    <property type="entry name" value="RNase_H"/>
    <property type="match status" value="1"/>
</dbReference>
<dbReference type="Gene3D" id="3.60.10.10">
    <property type="entry name" value="Endonuclease/exonuclease/phosphatase"/>
    <property type="match status" value="1"/>
</dbReference>
<organism evidence="5 6">
    <name type="scientific">Penicillium arizonense</name>
    <dbReference type="NCBI Taxonomy" id="1835702"/>
    <lineage>
        <taxon>Eukaryota</taxon>
        <taxon>Fungi</taxon>
        <taxon>Dikarya</taxon>
        <taxon>Ascomycota</taxon>
        <taxon>Pezizomycotina</taxon>
        <taxon>Eurotiomycetes</taxon>
        <taxon>Eurotiomycetidae</taxon>
        <taxon>Eurotiales</taxon>
        <taxon>Aspergillaceae</taxon>
        <taxon>Penicillium</taxon>
    </lineage>
</organism>
<dbReference type="STRING" id="1835702.A0A1F5L2Q0"/>
<dbReference type="EMBL" id="LXJU01000043">
    <property type="protein sequence ID" value="OGE47484.1"/>
    <property type="molecule type" value="Genomic_DNA"/>
</dbReference>
<reference evidence="5 6" key="1">
    <citation type="journal article" date="2016" name="Sci. Rep.">
        <title>Penicillium arizonense, a new, genome sequenced fungal species, reveals a high chemical diversity in secreted metabolites.</title>
        <authorList>
            <person name="Grijseels S."/>
            <person name="Nielsen J.C."/>
            <person name="Randelovic M."/>
            <person name="Nielsen J."/>
            <person name="Nielsen K.F."/>
            <person name="Workman M."/>
            <person name="Frisvad J.C."/>
        </authorList>
    </citation>
    <scope>NUCLEOTIDE SEQUENCE [LARGE SCALE GENOMIC DNA]</scope>
    <source>
        <strain evidence="5 6">CBS 141311</strain>
    </source>
</reference>
<evidence type="ECO:0000256" key="1">
    <source>
        <dbReference type="SAM" id="Coils"/>
    </source>
</evidence>
<dbReference type="GeneID" id="34581941"/>
<dbReference type="Proteomes" id="UP000177622">
    <property type="component" value="Unassembled WGS sequence"/>
</dbReference>
<keyword evidence="6" id="KW-1185">Reference proteome</keyword>
<dbReference type="InterPro" id="IPR002156">
    <property type="entry name" value="RNaseH_domain"/>
</dbReference>
<dbReference type="InterPro" id="IPR005135">
    <property type="entry name" value="Endo/exonuclease/phosphatase"/>
</dbReference>
<dbReference type="GO" id="GO:0004523">
    <property type="term" value="F:RNA-DNA hybrid ribonuclease activity"/>
    <property type="evidence" value="ECO:0007669"/>
    <property type="project" value="InterPro"/>
</dbReference>
<evidence type="ECO:0000313" key="5">
    <source>
        <dbReference type="EMBL" id="OGE47484.1"/>
    </source>
</evidence>
<dbReference type="SUPFAM" id="SSF53098">
    <property type="entry name" value="Ribonuclease H-like"/>
    <property type="match status" value="1"/>
</dbReference>
<dbReference type="RefSeq" id="XP_022482943.1">
    <property type="nucleotide sequence ID" value="XM_022637207.1"/>
</dbReference>
<keyword evidence="1" id="KW-0175">Coiled coil</keyword>
<evidence type="ECO:0000259" key="4">
    <source>
        <dbReference type="PROSITE" id="PS50879"/>
    </source>
</evidence>
<feature type="coiled-coil region" evidence="1">
    <location>
        <begin position="82"/>
        <end position="116"/>
    </location>
</feature>
<evidence type="ECO:0000313" key="6">
    <source>
        <dbReference type="Proteomes" id="UP000177622"/>
    </source>
</evidence>
<comment type="caution">
    <text evidence="5">The sequence shown here is derived from an EMBL/GenBank/DDBJ whole genome shotgun (WGS) entry which is preliminary data.</text>
</comment>
<feature type="compositionally biased region" description="Basic and acidic residues" evidence="2">
    <location>
        <begin position="1616"/>
        <end position="1626"/>
    </location>
</feature>
<dbReference type="SUPFAM" id="SSF56219">
    <property type="entry name" value="DNase I-like"/>
    <property type="match status" value="1"/>
</dbReference>
<proteinExistence type="predicted"/>
<dbReference type="GO" id="GO:0003676">
    <property type="term" value="F:nucleic acid binding"/>
    <property type="evidence" value="ECO:0007669"/>
    <property type="project" value="InterPro"/>
</dbReference>
<dbReference type="OrthoDB" id="4368687at2759"/>
<dbReference type="InterPro" id="IPR012337">
    <property type="entry name" value="RNaseH-like_sf"/>
</dbReference>
<evidence type="ECO:0000256" key="2">
    <source>
        <dbReference type="SAM" id="MobiDB-lite"/>
    </source>
</evidence>
<feature type="region of interest" description="Disordered" evidence="2">
    <location>
        <begin position="1"/>
        <end position="24"/>
    </location>
</feature>
<name>A0A1F5L2Q0_PENAI</name>
<sequence>MADPPAGGPVPPPTNTQETHASFSVEDFQPRVSIDAGQIIGKRTRNGEAYTPTEGTGRITTREVWKLIDNLKDIIHRQTTLIESTKADLEEVKHNQNVLREQNDRLHEEVRALRAQIEASPQPNPPRTWAAIAASGTSDPQPSLQRPEKDRNCVRISTQRSLVDPRDNENSEGNTFGRYLSTDSANTYIRSALLSAPSTQDAHVAGIGTTKTGYLVRFKDPGSAEAARNHTEWLNELGNNTKLVKPRFGIVVHRTPTENFDLENANPKAIQTIMEENDLAEQGFQIEELAWLKRKDKVLGKFASLGIWFDSAEGAEYILNNGLLVGQRYIGSRGRARKHHAVDIVRVNTSGNDALQESGPDAWIVAANTQLVTDSLNIMKSGPRMEALINDHQTQNLDILLIQEPSITTYQTHVNHSAWRLYRPTLETGADRFRSLIYVNQRISTSSHRQILCDHPDIAAVKIWTADTQLLLFSVYIPSVPLCTPDEASPEPAFTAIQNTITDALRDSRRSTSVVLAGDFNRHHPTWGGNHIQPRLIEEASDLITFFQANGLYSCLPRGTATYWALNDPGRNSTIDQTVTNRPDLLIKCHLYHDNYGSDHRATYSEWNLQAQYRPATKARKAFDRAEWNKIGQEVLRQIGPWKEIKTRPALDEMVQKLIEATNAAVDRYTPDVRPTPYSKRWFTPDLKVQQIKANQLRRKWQESCAQLGREHSSSTTLFREMQVKRRTWTRAIEKAKASHWRQFLDEAGEGKLWKAATYMKPRDAWGCTPALQVGTSELTGNEEKAQAFLDSFFPEMNMPCDNLPTPTPLELPWQPITELEIQRSLKAAKGTTAPGDDNLPMLVWKQLWVYLKDIITNIFNTSMTLGYHPKQWRNAKIVVLRKPGKPDYSVPGAYRPISLLNTLGKLLEAVVARRLSYLTEKHGLLPDTQFGGRPGRTTEQALLVLLNAIDRAWYKNKVATLVSFDLKGAFNGVNQTSLDACLRARRIPAVARKWIASFMSDRYASIGFDDFRTELAPLANAGLAQGSPLSPILFTFFNSDLVDQPVTFHGGASAFIDDYFRWRVGRSAEENLAKIQSQDIPRIETWARRTGSCFAAEKTELIHLTRKRGEHLQGHIIVNGTTVKPSPIAKLLGVIFDQELRWKEHVQQAIKRATKVTIALNGLRHLRPEQMRQLYQACVTPVVDYASTVWHDPLRDKTHLRQLNTIQMTSLIRILSAFRTVATTTLEVEAHVLPTHLRLRHRAQRTIASLHTLPRDHPIWSALSRAQKRRDNIGSYARFPLAEAMKTMNIERLNELETIDPRPLPPWRLDPFAEIEIGSDRETAAQKAETTRSTSDVVVYSDASGRQDYLGAAAVALDNNQEILEAQKVQVGPMSRWSVHVAELIGIFYAISVVFKIAHEHLRTADRQLTATILCDSRSALQAVQSARNRSGQRIVHAILQAGAEVLAVGIALRLQWLPGHCDNPGNDAADRLAKDAASPGKTHPFRPLLTRERAFIRRNIYSQWEQEWKSSTKGGHLRKINNTLPASYTRRLYGNLPRNRAYLLTQLRTGHNWLSSYRKNVGYSDDDQFACGAQETVTHVLVDCPNLRELRRELRREVGDAFNSVSSLLGGSKQGEKGKPDTVSRARTVNAVLDFAEASQRFRSRAPPGQPNNGNGN</sequence>
<dbReference type="Pfam" id="PF14529">
    <property type="entry name" value="Exo_endo_phos_2"/>
    <property type="match status" value="1"/>
</dbReference>
<protein>
    <recommendedName>
        <fullName evidence="7">Reverse transcriptase domain-containing protein</fullName>
    </recommendedName>
</protein>
<feature type="region of interest" description="Disordered" evidence="2">
    <location>
        <begin position="1640"/>
        <end position="1659"/>
    </location>
</feature>
<feature type="compositionally biased region" description="Pro residues" evidence="2">
    <location>
        <begin position="1"/>
        <end position="14"/>
    </location>
</feature>
<evidence type="ECO:0008006" key="7">
    <source>
        <dbReference type="Google" id="ProtNLM"/>
    </source>
</evidence>
<feature type="region of interest" description="Disordered" evidence="2">
    <location>
        <begin position="156"/>
        <end position="179"/>
    </location>
</feature>
<feature type="region of interest" description="Disordered" evidence="2">
    <location>
        <begin position="1607"/>
        <end position="1628"/>
    </location>
</feature>
<evidence type="ECO:0000259" key="3">
    <source>
        <dbReference type="PROSITE" id="PS50878"/>
    </source>
</evidence>
<dbReference type="InterPro" id="IPR036397">
    <property type="entry name" value="RNaseH_sf"/>
</dbReference>
<dbReference type="PROSITE" id="PS50878">
    <property type="entry name" value="RT_POL"/>
    <property type="match status" value="1"/>
</dbReference>
<feature type="domain" description="Reverse transcriptase" evidence="3">
    <location>
        <begin position="862"/>
        <end position="1137"/>
    </location>
</feature>
<dbReference type="Gene3D" id="3.30.420.10">
    <property type="entry name" value="Ribonuclease H-like superfamily/Ribonuclease H"/>
    <property type="match status" value="1"/>
</dbReference>
<accession>A0A1F5L2Q0</accession>
<dbReference type="CDD" id="cd09276">
    <property type="entry name" value="Rnase_HI_RT_non_LTR"/>
    <property type="match status" value="1"/>
</dbReference>
<dbReference type="InterPro" id="IPR036691">
    <property type="entry name" value="Endo/exonu/phosph_ase_sf"/>
</dbReference>
<dbReference type="CDD" id="cd01650">
    <property type="entry name" value="RT_nLTR_like"/>
    <property type="match status" value="1"/>
</dbReference>
<gene>
    <name evidence="5" type="ORF">PENARI_c043G06908</name>
</gene>
<dbReference type="InterPro" id="IPR000477">
    <property type="entry name" value="RT_dom"/>
</dbReference>
<dbReference type="PROSITE" id="PS50879">
    <property type="entry name" value="RNASE_H_1"/>
    <property type="match status" value="1"/>
</dbReference>
<dbReference type="PANTHER" id="PTHR33481:SF1">
    <property type="entry name" value="ENDONUCLEASE_EXONUCLEASE_PHOSPHATASE DOMAIN-CONTAINING PROTEIN-RELATED"/>
    <property type="match status" value="1"/>
</dbReference>
<dbReference type="SUPFAM" id="SSF56672">
    <property type="entry name" value="DNA/RNA polymerases"/>
    <property type="match status" value="1"/>
</dbReference>
<dbReference type="PANTHER" id="PTHR33481">
    <property type="entry name" value="REVERSE TRANSCRIPTASE"/>
    <property type="match status" value="1"/>
</dbReference>
<dbReference type="InterPro" id="IPR043502">
    <property type="entry name" value="DNA/RNA_pol_sf"/>
</dbReference>